<dbReference type="AlphaFoldDB" id="A8MBD8"/>
<dbReference type="NCBIfam" id="NF040949">
    <property type="entry name" value="minchrom_main_MCM"/>
    <property type="match status" value="1"/>
</dbReference>
<dbReference type="PROSITE" id="PS50051">
    <property type="entry name" value="MCM_2"/>
    <property type="match status" value="1"/>
</dbReference>
<dbReference type="Gene3D" id="3.30.1640.10">
    <property type="entry name" value="mini-chromosome maintenance (MCM) complex, chain A, domain 1"/>
    <property type="match status" value="1"/>
</dbReference>
<dbReference type="InterPro" id="IPR033762">
    <property type="entry name" value="MCM_OB"/>
</dbReference>
<dbReference type="InterPro" id="IPR012340">
    <property type="entry name" value="NA-bd_OB-fold"/>
</dbReference>
<evidence type="ECO:0000256" key="7">
    <source>
        <dbReference type="ARBA" id="ARBA00022840"/>
    </source>
</evidence>
<dbReference type="PRINTS" id="PR01657">
    <property type="entry name" value="MCMFAMILY"/>
</dbReference>
<dbReference type="InterPro" id="IPR031327">
    <property type="entry name" value="MCM"/>
</dbReference>
<comment type="similarity">
    <text evidence="1 9">Belongs to the MCM family.</text>
</comment>
<evidence type="ECO:0000256" key="1">
    <source>
        <dbReference type="ARBA" id="ARBA00008010"/>
    </source>
</evidence>
<dbReference type="SMART" id="SM00350">
    <property type="entry name" value="MCM"/>
    <property type="match status" value="1"/>
</dbReference>
<dbReference type="SUPFAM" id="SSF52540">
    <property type="entry name" value="P-loop containing nucleoside triphosphate hydrolases"/>
    <property type="match status" value="1"/>
</dbReference>
<keyword evidence="3" id="KW-0235">DNA replication</keyword>
<dbReference type="Proteomes" id="UP000001137">
    <property type="component" value="Chromosome"/>
</dbReference>
<dbReference type="InterPro" id="IPR036388">
    <property type="entry name" value="WH-like_DNA-bd_sf"/>
</dbReference>
<dbReference type="GO" id="GO:0005524">
    <property type="term" value="F:ATP binding"/>
    <property type="evidence" value="ECO:0007669"/>
    <property type="project" value="UniProtKB-KW"/>
</dbReference>
<proteinExistence type="inferred from homology"/>
<evidence type="ECO:0000256" key="4">
    <source>
        <dbReference type="ARBA" id="ARBA00022741"/>
    </source>
</evidence>
<dbReference type="EMBL" id="CP000852">
    <property type="protein sequence ID" value="ABW01228.1"/>
    <property type="molecule type" value="Genomic_DNA"/>
</dbReference>
<dbReference type="Gene3D" id="1.10.10.10">
    <property type="entry name" value="Winged helix-like DNA-binding domain superfamily/Winged helix DNA-binding domain"/>
    <property type="match status" value="1"/>
</dbReference>
<dbReference type="STRING" id="397948.Cmaq_0382"/>
<dbReference type="Pfam" id="PF00493">
    <property type="entry name" value="MCM"/>
    <property type="match status" value="1"/>
</dbReference>
<dbReference type="InterPro" id="IPR027417">
    <property type="entry name" value="P-loop_NTPase"/>
</dbReference>
<dbReference type="CDD" id="cd17761">
    <property type="entry name" value="MCM_arch"/>
    <property type="match status" value="1"/>
</dbReference>
<evidence type="ECO:0000256" key="6">
    <source>
        <dbReference type="ARBA" id="ARBA00022806"/>
    </source>
</evidence>
<dbReference type="KEGG" id="cma:Cmaq_0382"/>
<evidence type="ECO:0000256" key="2">
    <source>
        <dbReference type="ARBA" id="ARBA00012551"/>
    </source>
</evidence>
<dbReference type="PANTHER" id="PTHR11630">
    <property type="entry name" value="DNA REPLICATION LICENSING FACTOR MCM FAMILY MEMBER"/>
    <property type="match status" value="1"/>
</dbReference>
<evidence type="ECO:0000256" key="3">
    <source>
        <dbReference type="ARBA" id="ARBA00022705"/>
    </source>
</evidence>
<dbReference type="GO" id="GO:0016787">
    <property type="term" value="F:hydrolase activity"/>
    <property type="evidence" value="ECO:0007669"/>
    <property type="project" value="UniProtKB-KW"/>
</dbReference>
<dbReference type="GO" id="GO:0006260">
    <property type="term" value="P:DNA replication"/>
    <property type="evidence" value="ECO:0007669"/>
    <property type="project" value="UniProtKB-KW"/>
</dbReference>
<dbReference type="SMART" id="SM00382">
    <property type="entry name" value="AAA"/>
    <property type="match status" value="1"/>
</dbReference>
<keyword evidence="8 9" id="KW-0238">DNA-binding</keyword>
<dbReference type="Pfam" id="PF14551">
    <property type="entry name" value="MCM_N"/>
    <property type="match status" value="1"/>
</dbReference>
<dbReference type="InterPro" id="IPR001208">
    <property type="entry name" value="MCM_dom"/>
</dbReference>
<keyword evidence="6" id="KW-0347">Helicase</keyword>
<gene>
    <name evidence="11" type="ordered locus">Cmaq_0382</name>
</gene>
<dbReference type="Gene3D" id="2.40.50.140">
    <property type="entry name" value="Nucleic acid-binding proteins"/>
    <property type="match status" value="1"/>
</dbReference>
<feature type="domain" description="MCM C-terminal AAA(+) ATPase" evidence="10">
    <location>
        <begin position="285"/>
        <end position="491"/>
    </location>
</feature>
<dbReference type="EC" id="3.6.4.12" evidence="2"/>
<dbReference type="InterPro" id="IPR027925">
    <property type="entry name" value="MCM_N"/>
</dbReference>
<dbReference type="Gene3D" id="2.20.28.10">
    <property type="match status" value="1"/>
</dbReference>
<evidence type="ECO:0000256" key="8">
    <source>
        <dbReference type="ARBA" id="ARBA00023125"/>
    </source>
</evidence>
<keyword evidence="5" id="KW-0378">Hydrolase</keyword>
<accession>A8MBD8</accession>
<dbReference type="FunFam" id="3.40.50.300:FF:000826">
    <property type="entry name" value="Replicative DNA helicase Mcm"/>
    <property type="match status" value="1"/>
</dbReference>
<evidence type="ECO:0000259" key="10">
    <source>
        <dbReference type="PROSITE" id="PS50051"/>
    </source>
</evidence>
<dbReference type="CDD" id="cd00350">
    <property type="entry name" value="rubredoxin_like"/>
    <property type="match status" value="1"/>
</dbReference>
<dbReference type="eggNOG" id="arCOG00439">
    <property type="taxonomic scope" value="Archaea"/>
</dbReference>
<dbReference type="GO" id="GO:0017116">
    <property type="term" value="F:single-stranded DNA helicase activity"/>
    <property type="evidence" value="ECO:0007669"/>
    <property type="project" value="TreeGrafter"/>
</dbReference>
<keyword evidence="4 9" id="KW-0547">Nucleotide-binding</keyword>
<dbReference type="OrthoDB" id="6747at2157"/>
<dbReference type="InterPro" id="IPR003593">
    <property type="entry name" value="AAA+_ATPase"/>
</dbReference>
<evidence type="ECO:0000313" key="11">
    <source>
        <dbReference type="EMBL" id="ABW01228.1"/>
    </source>
</evidence>
<protein>
    <recommendedName>
        <fullName evidence="2">DNA helicase</fullName>
        <ecNumber evidence="2">3.6.4.12</ecNumber>
    </recommendedName>
</protein>
<organism evidence="11 12">
    <name type="scientific">Caldivirga maquilingensis (strain ATCC 700844 / DSM 13496 / JCM 10307 / IC-167)</name>
    <dbReference type="NCBI Taxonomy" id="397948"/>
    <lineage>
        <taxon>Archaea</taxon>
        <taxon>Thermoproteota</taxon>
        <taxon>Thermoprotei</taxon>
        <taxon>Thermoproteales</taxon>
        <taxon>Thermoproteaceae</taxon>
        <taxon>Caldivirga</taxon>
    </lineage>
</organism>
<keyword evidence="7 9" id="KW-0067">ATP-binding</keyword>
<dbReference type="RefSeq" id="WP_012185448.1">
    <property type="nucleotide sequence ID" value="NC_009954.1"/>
</dbReference>
<dbReference type="GeneID" id="5708581"/>
<dbReference type="GO" id="GO:0042555">
    <property type="term" value="C:MCM complex"/>
    <property type="evidence" value="ECO:0007669"/>
    <property type="project" value="TreeGrafter"/>
</dbReference>
<dbReference type="Gene3D" id="3.40.50.300">
    <property type="entry name" value="P-loop containing nucleotide triphosphate hydrolases"/>
    <property type="match status" value="1"/>
</dbReference>
<keyword evidence="12" id="KW-1185">Reference proteome</keyword>
<dbReference type="Pfam" id="PF17207">
    <property type="entry name" value="MCM_OB"/>
    <property type="match status" value="1"/>
</dbReference>
<dbReference type="HOGENOM" id="CLU_000995_6_0_2"/>
<dbReference type="SUPFAM" id="SSF50249">
    <property type="entry name" value="Nucleic acid-binding proteins"/>
    <property type="match status" value="1"/>
</dbReference>
<reference evidence="11 12" key="1">
    <citation type="submission" date="2007-10" db="EMBL/GenBank/DDBJ databases">
        <title>Complete sequence of Caldivirga maquilingensis IC-167.</title>
        <authorList>
            <consortium name="US DOE Joint Genome Institute"/>
            <person name="Copeland A."/>
            <person name="Lucas S."/>
            <person name="Lapidus A."/>
            <person name="Barry K."/>
            <person name="Glavina del Rio T."/>
            <person name="Dalin E."/>
            <person name="Tice H."/>
            <person name="Pitluck S."/>
            <person name="Saunders E."/>
            <person name="Brettin T."/>
            <person name="Bruce D."/>
            <person name="Detter J.C."/>
            <person name="Han C."/>
            <person name="Schmutz J."/>
            <person name="Larimer F."/>
            <person name="Land M."/>
            <person name="Hauser L."/>
            <person name="Kyrpides N."/>
            <person name="Ivanova N."/>
            <person name="Biddle J.F."/>
            <person name="Zhang Z."/>
            <person name="Fitz-Gibbon S.T."/>
            <person name="Lowe T.M."/>
            <person name="Saltikov C."/>
            <person name="House C.H."/>
            <person name="Richardson P."/>
        </authorList>
    </citation>
    <scope>NUCLEOTIDE SEQUENCE [LARGE SCALE GENOMIC DNA]</scope>
    <source>
        <strain evidence="12">ATCC 700844 / DSM 13496 / JCM 10307 / IC-167</strain>
    </source>
</reference>
<evidence type="ECO:0000313" key="12">
    <source>
        <dbReference type="Proteomes" id="UP000001137"/>
    </source>
</evidence>
<dbReference type="GO" id="GO:0003697">
    <property type="term" value="F:single-stranded DNA binding"/>
    <property type="evidence" value="ECO:0007669"/>
    <property type="project" value="TreeGrafter"/>
</dbReference>
<evidence type="ECO:0000256" key="9">
    <source>
        <dbReference type="RuleBase" id="RU004070"/>
    </source>
</evidence>
<evidence type="ECO:0000256" key="5">
    <source>
        <dbReference type="ARBA" id="ARBA00022801"/>
    </source>
</evidence>
<dbReference type="Pfam" id="PF17855">
    <property type="entry name" value="MCM_lid"/>
    <property type="match status" value="1"/>
</dbReference>
<dbReference type="PANTHER" id="PTHR11630:SF66">
    <property type="entry name" value="DNA REPLICATION LICENSING FACTOR MCM4"/>
    <property type="match status" value="1"/>
</dbReference>
<sequence>MSNEELLQLSRDELINRVEKFLRQVEKYDEELSLVIVNRRRSLVVDFNDLLLYDKQLADYLIEKPDLVIESASEAVGRLIEEKDPEYARLVQRFHARFRLSPMERMSIRRLRSEHLGRFVSIEGIVLRQTPPMHYVKMAKFRCNQCGYEVTVTTDTYNSLQPPKKCPQCGAVNSMVFVTEESVITDWQKILVQEKPEETPSGQLPRSIEAVLTDDLVDTVKPGDRVMLSGVLEINLFEPRRGKLPVFSRLINVNYIESLQKEFAEIEITPQDEQEIRKLAMLPDVKERIIASIAPSIYGLDDVKEAIACLLFGGVPKELPDGTRIRGDVHVLLVGDPGTAKSQLLKYVARIAPRAVYTTGKGSTAAGLTAAVVRDGLTGEFYLEAGALVLADMGVAVVDEIDKMDAKDRVAMHEAMEQQTVSIAKAGILATLNARASVLAASNPAFGRYLPNRTVAENVDLPVTLLSRFDLIFIIRDEPNIDRDRTVAEHVAKLHSGELTQGFRNMIRVDLLRKYIAYARKYIKPVLTPEAKDRIVGFYTQMRAKSTQEAGSPVAITARQLEALIRLTEAEAKMRLSSIATAEDAERAIRLFMRFLQSVGIDMETGNIDIDVIMTGKPRSQQEKIALLMSLIAKLEEINNNKPIKVEELYREAENEGLDRATVDKILSILKSNGEIYTPKQGYIKRTV</sequence>
<name>A8MBD8_CALMQ</name>
<dbReference type="FunFam" id="2.20.28.10:FF:000003">
    <property type="entry name" value="DNA helicase"/>
    <property type="match status" value="1"/>
</dbReference>
<dbReference type="InterPro" id="IPR041562">
    <property type="entry name" value="MCM_lid"/>
</dbReference>